<dbReference type="Pfam" id="PF07686">
    <property type="entry name" value="V-set"/>
    <property type="match status" value="1"/>
</dbReference>
<feature type="chain" id="PRO_5019016991" description="Ig-like domain-containing protein" evidence="2">
    <location>
        <begin position="21"/>
        <end position="208"/>
    </location>
</feature>
<sequence length="208" mass="23017">MFDSSSLFVIWTVTFTAAAASPLISLIEVRDGDEITLTCSVGRDSHDGCKSVTWISGDSTNTVTLFEHGKIHKDAGSKSDKLDLTEDCSLVLKKITAEDEGRYSCTLRRPFRSQFTAAVVHLAVINEKKTTTKTPWRISEALRTSDTKTSASGNQSPAVSSWRIFYVPVGLTVLSGITVLVIMWTRTKTRTSNRSKYRVQPEPTRSLH</sequence>
<dbReference type="PANTHER" id="PTHR11422">
    <property type="entry name" value="T-CELL SURFACE GLYCOPROTEIN CD4"/>
    <property type="match status" value="1"/>
</dbReference>
<reference evidence="4 5" key="2">
    <citation type="submission" date="2019-01" db="EMBL/GenBank/DDBJ databases">
        <title>A chromosome length genome reference of the Java medaka (oryzias javanicus).</title>
        <authorList>
            <person name="Herpin A."/>
            <person name="Takehana Y."/>
            <person name="Naruse K."/>
            <person name="Ansai S."/>
            <person name="Kawaguchi M."/>
        </authorList>
    </citation>
    <scope>NUCLEOTIDE SEQUENCE [LARGE SCALE GENOMIC DNA]</scope>
    <source>
        <strain evidence="4">RS831</strain>
        <tissue evidence="4">Whole body</tissue>
    </source>
</reference>
<proteinExistence type="predicted"/>
<reference evidence="4 5" key="1">
    <citation type="submission" date="2018-11" db="EMBL/GenBank/DDBJ databases">
        <authorList>
            <person name="Lopez-Roques C."/>
            <person name="Donnadieu C."/>
            <person name="Bouchez O."/>
            <person name="Klopp C."/>
            <person name="Cabau C."/>
            <person name="Zahm M."/>
        </authorList>
    </citation>
    <scope>NUCLEOTIDE SEQUENCE [LARGE SCALE GENOMIC DNA]</scope>
    <source>
        <strain evidence="4">RS831</strain>
        <tissue evidence="4">Whole body</tissue>
    </source>
</reference>
<dbReference type="SUPFAM" id="SSF48726">
    <property type="entry name" value="Immunoglobulin"/>
    <property type="match status" value="1"/>
</dbReference>
<evidence type="ECO:0000313" key="4">
    <source>
        <dbReference type="EMBL" id="RVE61350.1"/>
    </source>
</evidence>
<name>A0A437CER5_ORYJA</name>
<accession>A0A437CER5</accession>
<dbReference type="InterPro" id="IPR003599">
    <property type="entry name" value="Ig_sub"/>
</dbReference>
<dbReference type="Proteomes" id="UP000283210">
    <property type="component" value="Chromosome 17"/>
</dbReference>
<keyword evidence="5" id="KW-1185">Reference proteome</keyword>
<dbReference type="OrthoDB" id="8869347at2759"/>
<keyword evidence="2" id="KW-0732">Signal</keyword>
<evidence type="ECO:0000256" key="1">
    <source>
        <dbReference type="SAM" id="Phobius"/>
    </source>
</evidence>
<dbReference type="InterPro" id="IPR013783">
    <property type="entry name" value="Ig-like_fold"/>
</dbReference>
<dbReference type="EMBL" id="CM012453">
    <property type="protein sequence ID" value="RVE61350.1"/>
    <property type="molecule type" value="Genomic_DNA"/>
</dbReference>
<feature type="domain" description="Ig-like" evidence="3">
    <location>
        <begin position="22"/>
        <end position="116"/>
    </location>
</feature>
<dbReference type="PANTHER" id="PTHR11422:SF11">
    <property type="entry name" value="IG-LIKE DOMAIN-CONTAINING PROTEIN"/>
    <property type="match status" value="1"/>
</dbReference>
<dbReference type="InterPro" id="IPR007110">
    <property type="entry name" value="Ig-like_dom"/>
</dbReference>
<dbReference type="InterPro" id="IPR036179">
    <property type="entry name" value="Ig-like_dom_sf"/>
</dbReference>
<evidence type="ECO:0000256" key="2">
    <source>
        <dbReference type="SAM" id="SignalP"/>
    </source>
</evidence>
<feature type="signal peptide" evidence="2">
    <location>
        <begin position="1"/>
        <end position="20"/>
    </location>
</feature>
<keyword evidence="1" id="KW-1133">Transmembrane helix</keyword>
<gene>
    <name evidence="4" type="ORF">OJAV_G00169750</name>
</gene>
<dbReference type="InterPro" id="IPR013106">
    <property type="entry name" value="Ig_V-set"/>
</dbReference>
<keyword evidence="1" id="KW-0472">Membrane</keyword>
<protein>
    <recommendedName>
        <fullName evidence="3">Ig-like domain-containing protein</fullName>
    </recommendedName>
</protein>
<keyword evidence="1" id="KW-0812">Transmembrane</keyword>
<dbReference type="Gene3D" id="2.60.40.10">
    <property type="entry name" value="Immunoglobulins"/>
    <property type="match status" value="1"/>
</dbReference>
<evidence type="ECO:0000313" key="5">
    <source>
        <dbReference type="Proteomes" id="UP000283210"/>
    </source>
</evidence>
<dbReference type="PROSITE" id="PS50835">
    <property type="entry name" value="IG_LIKE"/>
    <property type="match status" value="1"/>
</dbReference>
<organism evidence="4 5">
    <name type="scientific">Oryzias javanicus</name>
    <name type="common">Javanese ricefish</name>
    <name type="synonym">Aplocheilus javanicus</name>
    <dbReference type="NCBI Taxonomy" id="123683"/>
    <lineage>
        <taxon>Eukaryota</taxon>
        <taxon>Metazoa</taxon>
        <taxon>Chordata</taxon>
        <taxon>Craniata</taxon>
        <taxon>Vertebrata</taxon>
        <taxon>Euteleostomi</taxon>
        <taxon>Actinopterygii</taxon>
        <taxon>Neopterygii</taxon>
        <taxon>Teleostei</taxon>
        <taxon>Neoteleostei</taxon>
        <taxon>Acanthomorphata</taxon>
        <taxon>Ovalentaria</taxon>
        <taxon>Atherinomorphae</taxon>
        <taxon>Beloniformes</taxon>
        <taxon>Adrianichthyidae</taxon>
        <taxon>Oryziinae</taxon>
        <taxon>Oryzias</taxon>
    </lineage>
</organism>
<feature type="transmembrane region" description="Helical" evidence="1">
    <location>
        <begin position="164"/>
        <end position="184"/>
    </location>
</feature>
<evidence type="ECO:0000259" key="3">
    <source>
        <dbReference type="PROSITE" id="PS50835"/>
    </source>
</evidence>
<dbReference type="SMART" id="SM00409">
    <property type="entry name" value="IG"/>
    <property type="match status" value="1"/>
</dbReference>
<dbReference type="AlphaFoldDB" id="A0A437CER5"/>